<gene>
    <name evidence="2" type="ORF">ACFQWB_05030</name>
</gene>
<comment type="caution">
    <text evidence="2">The sequence shown here is derived from an EMBL/GenBank/DDBJ whole genome shotgun (WGS) entry which is preliminary data.</text>
</comment>
<evidence type="ECO:0000313" key="3">
    <source>
        <dbReference type="Proteomes" id="UP001596528"/>
    </source>
</evidence>
<dbReference type="EC" id="2.1.1.-" evidence="2"/>
<dbReference type="RefSeq" id="WP_170209509.1">
    <property type="nucleotide sequence ID" value="NZ_JBHTGQ010000011.1"/>
</dbReference>
<accession>A0ABW2V1Y7</accession>
<dbReference type="InterPro" id="IPR013216">
    <property type="entry name" value="Methyltransf_11"/>
</dbReference>
<keyword evidence="2" id="KW-0489">Methyltransferase</keyword>
<dbReference type="Gene3D" id="3.40.50.150">
    <property type="entry name" value="Vaccinia Virus protein VP39"/>
    <property type="match status" value="1"/>
</dbReference>
<dbReference type="CDD" id="cd02440">
    <property type="entry name" value="AdoMet_MTases"/>
    <property type="match status" value="1"/>
</dbReference>
<dbReference type="Proteomes" id="UP001596528">
    <property type="component" value="Unassembled WGS sequence"/>
</dbReference>
<sequence length="224" mass="25082">MNVTMTTLDDLCSRYIRAADRQVDNVVFPLPRSWWSRPYEYAWAMTQASADHVSLDAGCGVSHPFKFWLGARCREAHACDTDARLIQPAALLKEIAADFGHGAAASLTLETLKAVRGRLADLTDLAYENNAFDRIFCISVLKHVPREARRAVFAEFYRTLRPGGRAVLTFDVPSVRPEELLDAIRGAGFVFAGELQPSMPDDAIFSDTHGERQYVFRMLLEKPS</sequence>
<organism evidence="2 3">
    <name type="scientific">Paenibacillus thermoaerophilus</name>
    <dbReference type="NCBI Taxonomy" id="1215385"/>
    <lineage>
        <taxon>Bacteria</taxon>
        <taxon>Bacillati</taxon>
        <taxon>Bacillota</taxon>
        <taxon>Bacilli</taxon>
        <taxon>Bacillales</taxon>
        <taxon>Paenibacillaceae</taxon>
        <taxon>Paenibacillus</taxon>
    </lineage>
</organism>
<protein>
    <submittedName>
        <fullName evidence="2">Class I SAM-dependent methyltransferase</fullName>
        <ecNumber evidence="2">2.1.1.-</ecNumber>
    </submittedName>
</protein>
<evidence type="ECO:0000259" key="1">
    <source>
        <dbReference type="Pfam" id="PF08241"/>
    </source>
</evidence>
<name>A0ABW2V1Y7_9BACL</name>
<dbReference type="Pfam" id="PF08241">
    <property type="entry name" value="Methyltransf_11"/>
    <property type="match status" value="1"/>
</dbReference>
<dbReference type="SUPFAM" id="SSF53335">
    <property type="entry name" value="S-adenosyl-L-methionine-dependent methyltransferases"/>
    <property type="match status" value="1"/>
</dbReference>
<feature type="domain" description="Methyltransferase type 11" evidence="1">
    <location>
        <begin position="55"/>
        <end position="167"/>
    </location>
</feature>
<keyword evidence="2" id="KW-0808">Transferase</keyword>
<dbReference type="GO" id="GO:0032259">
    <property type="term" value="P:methylation"/>
    <property type="evidence" value="ECO:0007669"/>
    <property type="project" value="UniProtKB-KW"/>
</dbReference>
<proteinExistence type="predicted"/>
<evidence type="ECO:0000313" key="2">
    <source>
        <dbReference type="EMBL" id="MFC7749306.1"/>
    </source>
</evidence>
<dbReference type="EMBL" id="JBHTGQ010000011">
    <property type="protein sequence ID" value="MFC7749306.1"/>
    <property type="molecule type" value="Genomic_DNA"/>
</dbReference>
<reference evidence="3" key="1">
    <citation type="journal article" date="2019" name="Int. J. Syst. Evol. Microbiol.">
        <title>The Global Catalogue of Microorganisms (GCM) 10K type strain sequencing project: providing services to taxonomists for standard genome sequencing and annotation.</title>
        <authorList>
            <consortium name="The Broad Institute Genomics Platform"/>
            <consortium name="The Broad Institute Genome Sequencing Center for Infectious Disease"/>
            <person name="Wu L."/>
            <person name="Ma J."/>
        </authorList>
    </citation>
    <scope>NUCLEOTIDE SEQUENCE [LARGE SCALE GENOMIC DNA]</scope>
    <source>
        <strain evidence="3">JCM 18657</strain>
    </source>
</reference>
<dbReference type="InterPro" id="IPR029063">
    <property type="entry name" value="SAM-dependent_MTases_sf"/>
</dbReference>
<keyword evidence="3" id="KW-1185">Reference proteome</keyword>
<dbReference type="GO" id="GO:0008168">
    <property type="term" value="F:methyltransferase activity"/>
    <property type="evidence" value="ECO:0007669"/>
    <property type="project" value="UniProtKB-KW"/>
</dbReference>